<comment type="caution">
    <text evidence="1">The sequence shown here is derived from an EMBL/GenBank/DDBJ whole genome shotgun (WGS) entry which is preliminary data.</text>
</comment>
<protein>
    <submittedName>
        <fullName evidence="1">6985_t:CDS:1</fullName>
    </submittedName>
</protein>
<keyword evidence="2" id="KW-1185">Reference proteome</keyword>
<feature type="non-terminal residue" evidence="1">
    <location>
        <position position="1"/>
    </location>
</feature>
<evidence type="ECO:0000313" key="1">
    <source>
        <dbReference type="EMBL" id="CAG8698054.1"/>
    </source>
</evidence>
<evidence type="ECO:0000313" key="2">
    <source>
        <dbReference type="Proteomes" id="UP000789860"/>
    </source>
</evidence>
<proteinExistence type="predicted"/>
<dbReference type="EMBL" id="CAJVPM010038408">
    <property type="protein sequence ID" value="CAG8698054.1"/>
    <property type="molecule type" value="Genomic_DNA"/>
</dbReference>
<reference evidence="1" key="1">
    <citation type="submission" date="2021-06" db="EMBL/GenBank/DDBJ databases">
        <authorList>
            <person name="Kallberg Y."/>
            <person name="Tangrot J."/>
            <person name="Rosling A."/>
        </authorList>
    </citation>
    <scope>NUCLEOTIDE SEQUENCE</scope>
    <source>
        <strain evidence="1">AU212A</strain>
    </source>
</reference>
<name>A0ACA9PBH7_9GLOM</name>
<accession>A0ACA9PBH7</accession>
<dbReference type="Proteomes" id="UP000789860">
    <property type="component" value="Unassembled WGS sequence"/>
</dbReference>
<gene>
    <name evidence="1" type="ORF">SCALOS_LOCUS10387</name>
</gene>
<feature type="non-terminal residue" evidence="1">
    <location>
        <position position="41"/>
    </location>
</feature>
<organism evidence="1 2">
    <name type="scientific">Scutellospora calospora</name>
    <dbReference type="NCBI Taxonomy" id="85575"/>
    <lineage>
        <taxon>Eukaryota</taxon>
        <taxon>Fungi</taxon>
        <taxon>Fungi incertae sedis</taxon>
        <taxon>Mucoromycota</taxon>
        <taxon>Glomeromycotina</taxon>
        <taxon>Glomeromycetes</taxon>
        <taxon>Diversisporales</taxon>
        <taxon>Gigasporaceae</taxon>
        <taxon>Scutellospora</taxon>
    </lineage>
</organism>
<sequence>TPVCQKSWFTIYTIRKTKWDAIRTHYLKNDISPIVYSLKEH</sequence>